<comment type="caution">
    <text evidence="1">The sequence shown here is derived from an EMBL/GenBank/DDBJ whole genome shotgun (WGS) entry which is preliminary data.</text>
</comment>
<dbReference type="AlphaFoldDB" id="A0A392QVR1"/>
<evidence type="ECO:0000313" key="1">
    <source>
        <dbReference type="EMBL" id="MCI27924.1"/>
    </source>
</evidence>
<name>A0A392QVR1_9FABA</name>
<keyword evidence="2" id="KW-1185">Reference proteome</keyword>
<feature type="non-terminal residue" evidence="1">
    <location>
        <position position="1"/>
    </location>
</feature>
<accession>A0A392QVR1</accession>
<dbReference type="EMBL" id="LXQA010162367">
    <property type="protein sequence ID" value="MCI27924.1"/>
    <property type="molecule type" value="Genomic_DNA"/>
</dbReference>
<reference evidence="1 2" key="1">
    <citation type="journal article" date="2018" name="Front. Plant Sci.">
        <title>Red Clover (Trifolium pratense) and Zigzag Clover (T. medium) - A Picture of Genomic Similarities and Differences.</title>
        <authorList>
            <person name="Dluhosova J."/>
            <person name="Istvanek J."/>
            <person name="Nedelnik J."/>
            <person name="Repkova J."/>
        </authorList>
    </citation>
    <scope>NUCLEOTIDE SEQUENCE [LARGE SCALE GENOMIC DNA]</scope>
    <source>
        <strain evidence="2">cv. 10/8</strain>
        <tissue evidence="1">Leaf</tissue>
    </source>
</reference>
<protein>
    <submittedName>
        <fullName evidence="1">Uncharacterized protein</fullName>
    </submittedName>
</protein>
<dbReference type="Proteomes" id="UP000265520">
    <property type="component" value="Unassembled WGS sequence"/>
</dbReference>
<evidence type="ECO:0000313" key="2">
    <source>
        <dbReference type="Proteomes" id="UP000265520"/>
    </source>
</evidence>
<proteinExistence type="predicted"/>
<sequence>EWAVKKNPELQGKTTKEMGLEDFKEVEIRSTIAGMDITIIKGHFVKLLGLEDKGKVISEYKESGYYRENIKKDMFIDLKLLGKSKGMNDECRVLFKILLSSILPRTGGLDTISWEHMHFIYFLLKGKKINLAECLFDHLCSAIREGNFKRMTTIAHPFQYSAKL</sequence>
<organism evidence="1 2">
    <name type="scientific">Trifolium medium</name>
    <dbReference type="NCBI Taxonomy" id="97028"/>
    <lineage>
        <taxon>Eukaryota</taxon>
        <taxon>Viridiplantae</taxon>
        <taxon>Streptophyta</taxon>
        <taxon>Embryophyta</taxon>
        <taxon>Tracheophyta</taxon>
        <taxon>Spermatophyta</taxon>
        <taxon>Magnoliopsida</taxon>
        <taxon>eudicotyledons</taxon>
        <taxon>Gunneridae</taxon>
        <taxon>Pentapetalae</taxon>
        <taxon>rosids</taxon>
        <taxon>fabids</taxon>
        <taxon>Fabales</taxon>
        <taxon>Fabaceae</taxon>
        <taxon>Papilionoideae</taxon>
        <taxon>50 kb inversion clade</taxon>
        <taxon>NPAAA clade</taxon>
        <taxon>Hologalegina</taxon>
        <taxon>IRL clade</taxon>
        <taxon>Trifolieae</taxon>
        <taxon>Trifolium</taxon>
    </lineage>
</organism>